<organism evidence="1 2">
    <name type="scientific">Rhodococcus jostii</name>
    <dbReference type="NCBI Taxonomy" id="132919"/>
    <lineage>
        <taxon>Bacteria</taxon>
        <taxon>Bacillati</taxon>
        <taxon>Actinomycetota</taxon>
        <taxon>Actinomycetes</taxon>
        <taxon>Mycobacteriales</taxon>
        <taxon>Nocardiaceae</taxon>
        <taxon>Rhodococcus</taxon>
    </lineage>
</organism>
<name>A0ABU4CJ29_RHOJO</name>
<comment type="caution">
    <text evidence="1">The sequence shown here is derived from an EMBL/GenBank/DDBJ whole genome shotgun (WGS) entry which is preliminary data.</text>
</comment>
<gene>
    <name evidence="1" type="ORF">R3Q59_24055</name>
</gene>
<dbReference type="RefSeq" id="WP_317569762.1">
    <property type="nucleotide sequence ID" value="NZ_JAWLKA010000014.1"/>
</dbReference>
<evidence type="ECO:0000313" key="2">
    <source>
        <dbReference type="Proteomes" id="UP001185737"/>
    </source>
</evidence>
<reference evidence="1 2" key="1">
    <citation type="submission" date="2023-10" db="EMBL/GenBank/DDBJ databases">
        <title>Development of a sustainable strategy for remediation of hydrocarbon-contaminated territories based on the waste exchange concept.</title>
        <authorList>
            <person name="Krivoruchko A."/>
        </authorList>
    </citation>
    <scope>NUCLEOTIDE SEQUENCE [LARGE SCALE GENOMIC DNA]</scope>
    <source>
        <strain evidence="1 2">IEGM 60</strain>
    </source>
</reference>
<sequence>MLPGTLELSDRHLRLVTGRASRVGRDDHPAGIVDAGDHQEVVRLIVLDALGPGGQISPASTIAITPYPSSGAAAGSG</sequence>
<dbReference type="EMBL" id="JAWLKA010000014">
    <property type="protein sequence ID" value="MDV6283575.1"/>
    <property type="molecule type" value="Genomic_DNA"/>
</dbReference>
<proteinExistence type="predicted"/>
<accession>A0ABU4CJ29</accession>
<evidence type="ECO:0000313" key="1">
    <source>
        <dbReference type="EMBL" id="MDV6283575.1"/>
    </source>
</evidence>
<protein>
    <submittedName>
        <fullName evidence="1">Uncharacterized protein</fullName>
    </submittedName>
</protein>
<keyword evidence="2" id="KW-1185">Reference proteome</keyword>
<dbReference type="Proteomes" id="UP001185737">
    <property type="component" value="Unassembled WGS sequence"/>
</dbReference>